<reference evidence="2" key="1">
    <citation type="journal article" date="2022" name="bioRxiv">
        <title>Sequencing and chromosome-scale assembly of the giantPleurodeles waltlgenome.</title>
        <authorList>
            <person name="Brown T."/>
            <person name="Elewa A."/>
            <person name="Iarovenko S."/>
            <person name="Subramanian E."/>
            <person name="Araus A.J."/>
            <person name="Petzold A."/>
            <person name="Susuki M."/>
            <person name="Suzuki K.-i.T."/>
            <person name="Hayashi T."/>
            <person name="Toyoda A."/>
            <person name="Oliveira C."/>
            <person name="Osipova E."/>
            <person name="Leigh N.D."/>
            <person name="Simon A."/>
            <person name="Yun M.H."/>
        </authorList>
    </citation>
    <scope>NUCLEOTIDE SEQUENCE</scope>
    <source>
        <strain evidence="2">20211129_DDA</strain>
        <tissue evidence="2">Liver</tissue>
    </source>
</reference>
<dbReference type="AlphaFoldDB" id="A0AAV7V8G1"/>
<organism evidence="2 3">
    <name type="scientific">Pleurodeles waltl</name>
    <name type="common">Iberian ribbed newt</name>
    <dbReference type="NCBI Taxonomy" id="8319"/>
    <lineage>
        <taxon>Eukaryota</taxon>
        <taxon>Metazoa</taxon>
        <taxon>Chordata</taxon>
        <taxon>Craniata</taxon>
        <taxon>Vertebrata</taxon>
        <taxon>Euteleostomi</taxon>
        <taxon>Amphibia</taxon>
        <taxon>Batrachia</taxon>
        <taxon>Caudata</taxon>
        <taxon>Salamandroidea</taxon>
        <taxon>Salamandridae</taxon>
        <taxon>Pleurodelinae</taxon>
        <taxon>Pleurodeles</taxon>
    </lineage>
</organism>
<gene>
    <name evidence="2" type="ORF">NDU88_000259</name>
</gene>
<accession>A0AAV7V8G1</accession>
<name>A0AAV7V8G1_PLEWA</name>
<evidence type="ECO:0000313" key="3">
    <source>
        <dbReference type="Proteomes" id="UP001066276"/>
    </source>
</evidence>
<evidence type="ECO:0000256" key="1">
    <source>
        <dbReference type="SAM" id="MobiDB-lite"/>
    </source>
</evidence>
<dbReference type="Proteomes" id="UP001066276">
    <property type="component" value="Chromosome 2_1"/>
</dbReference>
<sequence>MWRPRARVVSSRAVHCEAVSVSVTIPPQSGAPRTGSWAPAPLLTQPLARAHRRGRSRLLGVRAPLPARTRHATAACRANRCSVGLPSLPRAPDVGPRATSVRPRAPRLTPTRSRRQFRPRRPGWPRPHGG</sequence>
<feature type="region of interest" description="Disordered" evidence="1">
    <location>
        <begin position="83"/>
        <end position="130"/>
    </location>
</feature>
<comment type="caution">
    <text evidence="2">The sequence shown here is derived from an EMBL/GenBank/DDBJ whole genome shotgun (WGS) entry which is preliminary data.</text>
</comment>
<dbReference type="EMBL" id="JANPWB010000003">
    <property type="protein sequence ID" value="KAJ1196388.1"/>
    <property type="molecule type" value="Genomic_DNA"/>
</dbReference>
<protein>
    <submittedName>
        <fullName evidence="2">Uncharacterized protein</fullName>
    </submittedName>
</protein>
<feature type="compositionally biased region" description="Basic residues" evidence="1">
    <location>
        <begin position="112"/>
        <end position="130"/>
    </location>
</feature>
<evidence type="ECO:0000313" key="2">
    <source>
        <dbReference type="EMBL" id="KAJ1196388.1"/>
    </source>
</evidence>
<keyword evidence="3" id="KW-1185">Reference proteome</keyword>
<proteinExistence type="predicted"/>